<feature type="compositionally biased region" description="Basic and acidic residues" evidence="2">
    <location>
        <begin position="1"/>
        <end position="12"/>
    </location>
</feature>
<organism evidence="3 4">
    <name type="scientific">Trifolium medium</name>
    <dbReference type="NCBI Taxonomy" id="97028"/>
    <lineage>
        <taxon>Eukaryota</taxon>
        <taxon>Viridiplantae</taxon>
        <taxon>Streptophyta</taxon>
        <taxon>Embryophyta</taxon>
        <taxon>Tracheophyta</taxon>
        <taxon>Spermatophyta</taxon>
        <taxon>Magnoliopsida</taxon>
        <taxon>eudicotyledons</taxon>
        <taxon>Gunneridae</taxon>
        <taxon>Pentapetalae</taxon>
        <taxon>rosids</taxon>
        <taxon>fabids</taxon>
        <taxon>Fabales</taxon>
        <taxon>Fabaceae</taxon>
        <taxon>Papilionoideae</taxon>
        <taxon>50 kb inversion clade</taxon>
        <taxon>NPAAA clade</taxon>
        <taxon>Hologalegina</taxon>
        <taxon>IRL clade</taxon>
        <taxon>Trifolieae</taxon>
        <taxon>Trifolium</taxon>
    </lineage>
</organism>
<feature type="non-terminal residue" evidence="3">
    <location>
        <position position="111"/>
    </location>
</feature>
<keyword evidence="4" id="KW-1185">Reference proteome</keyword>
<gene>
    <name evidence="3" type="ORF">A2U01_0012338</name>
</gene>
<dbReference type="Proteomes" id="UP000265520">
    <property type="component" value="Unassembled WGS sequence"/>
</dbReference>
<evidence type="ECO:0000256" key="2">
    <source>
        <dbReference type="SAM" id="MobiDB-lite"/>
    </source>
</evidence>
<sequence>MASTGRKGENDGRNGSWKAVRSIQSDEMAKRRANGLCFKCGGKFHPTLHKCPERALRVLILGDGETLNEEGEIIAMEEELSEEEEEIELECKSLGVLGSMDGHRTMKIEGK</sequence>
<accession>A0A392MVA5</accession>
<dbReference type="EMBL" id="LXQA010020373">
    <property type="protein sequence ID" value="MCH91411.1"/>
    <property type="molecule type" value="Genomic_DNA"/>
</dbReference>
<keyword evidence="1" id="KW-0175">Coiled coil</keyword>
<feature type="coiled-coil region" evidence="1">
    <location>
        <begin position="66"/>
        <end position="93"/>
    </location>
</feature>
<comment type="caution">
    <text evidence="3">The sequence shown here is derived from an EMBL/GenBank/DDBJ whole genome shotgun (WGS) entry which is preliminary data.</text>
</comment>
<proteinExistence type="predicted"/>
<feature type="region of interest" description="Disordered" evidence="2">
    <location>
        <begin position="1"/>
        <end position="26"/>
    </location>
</feature>
<reference evidence="3 4" key="1">
    <citation type="journal article" date="2018" name="Front. Plant Sci.">
        <title>Red Clover (Trifolium pratense) and Zigzag Clover (T. medium) - A Picture of Genomic Similarities and Differences.</title>
        <authorList>
            <person name="Dluhosova J."/>
            <person name="Istvanek J."/>
            <person name="Nedelnik J."/>
            <person name="Repkova J."/>
        </authorList>
    </citation>
    <scope>NUCLEOTIDE SEQUENCE [LARGE SCALE GENOMIC DNA]</scope>
    <source>
        <strain evidence="4">cv. 10/8</strain>
        <tissue evidence="3">Leaf</tissue>
    </source>
</reference>
<evidence type="ECO:0000313" key="4">
    <source>
        <dbReference type="Proteomes" id="UP000265520"/>
    </source>
</evidence>
<dbReference type="AlphaFoldDB" id="A0A392MVA5"/>
<name>A0A392MVA5_9FABA</name>
<evidence type="ECO:0000256" key="1">
    <source>
        <dbReference type="SAM" id="Coils"/>
    </source>
</evidence>
<protein>
    <submittedName>
        <fullName evidence="3">Pentatricopeptide repeat-containing protein</fullName>
    </submittedName>
</protein>
<evidence type="ECO:0000313" key="3">
    <source>
        <dbReference type="EMBL" id="MCH91411.1"/>
    </source>
</evidence>